<dbReference type="Gene3D" id="3.40.50.300">
    <property type="entry name" value="P-loop containing nucleotide triphosphate hydrolases"/>
    <property type="match status" value="1"/>
</dbReference>
<name>A0A0C9WKR4_9AGAR</name>
<keyword evidence="6" id="KW-1185">Reference proteome</keyword>
<gene>
    <name evidence="5" type="ORF">K443DRAFT_281680</name>
</gene>
<keyword evidence="1" id="KW-0677">Repeat</keyword>
<dbReference type="PANTHER" id="PTHR10039">
    <property type="entry name" value="AMELOGENIN"/>
    <property type="match status" value="1"/>
</dbReference>
<dbReference type="InterPro" id="IPR027417">
    <property type="entry name" value="P-loop_NTPase"/>
</dbReference>
<dbReference type="HOGENOM" id="CLU_390321_0_0_1"/>
<reference evidence="6" key="2">
    <citation type="submission" date="2015-01" db="EMBL/GenBank/DDBJ databases">
        <title>Evolutionary Origins and Diversification of the Mycorrhizal Mutualists.</title>
        <authorList>
            <consortium name="DOE Joint Genome Institute"/>
            <consortium name="Mycorrhizal Genomics Consortium"/>
            <person name="Kohler A."/>
            <person name="Kuo A."/>
            <person name="Nagy L.G."/>
            <person name="Floudas D."/>
            <person name="Copeland A."/>
            <person name="Barry K.W."/>
            <person name="Cichocki N."/>
            <person name="Veneault-Fourrey C."/>
            <person name="LaButti K."/>
            <person name="Lindquist E.A."/>
            <person name="Lipzen A."/>
            <person name="Lundell T."/>
            <person name="Morin E."/>
            <person name="Murat C."/>
            <person name="Riley R."/>
            <person name="Ohm R."/>
            <person name="Sun H."/>
            <person name="Tunlid A."/>
            <person name="Henrissat B."/>
            <person name="Grigoriev I.V."/>
            <person name="Hibbett D.S."/>
            <person name="Martin F."/>
        </authorList>
    </citation>
    <scope>NUCLEOTIDE SEQUENCE [LARGE SCALE GENOMIC DNA]</scope>
    <source>
        <strain evidence="6">LaAM-08-1</strain>
    </source>
</reference>
<feature type="transmembrane region" description="Helical" evidence="3">
    <location>
        <begin position="183"/>
        <end position="206"/>
    </location>
</feature>
<evidence type="ECO:0000313" key="6">
    <source>
        <dbReference type="Proteomes" id="UP000054477"/>
    </source>
</evidence>
<keyword evidence="3" id="KW-0472">Membrane</keyword>
<protein>
    <submittedName>
        <fullName evidence="5">Unplaced genomic scaffold K443scaffold_182, whole genome shotgun sequence</fullName>
    </submittedName>
</protein>
<feature type="region of interest" description="Disordered" evidence="2">
    <location>
        <begin position="1"/>
        <end position="23"/>
    </location>
</feature>
<evidence type="ECO:0000256" key="3">
    <source>
        <dbReference type="SAM" id="Phobius"/>
    </source>
</evidence>
<dbReference type="Pfam" id="PF24883">
    <property type="entry name" value="NPHP3_N"/>
    <property type="match status" value="1"/>
</dbReference>
<evidence type="ECO:0000259" key="4">
    <source>
        <dbReference type="Pfam" id="PF24883"/>
    </source>
</evidence>
<feature type="domain" description="Nephrocystin 3-like N-terminal" evidence="4">
    <location>
        <begin position="76"/>
        <end position="156"/>
    </location>
</feature>
<proteinExistence type="predicted"/>
<organism evidence="5 6">
    <name type="scientific">Laccaria amethystina LaAM-08-1</name>
    <dbReference type="NCBI Taxonomy" id="1095629"/>
    <lineage>
        <taxon>Eukaryota</taxon>
        <taxon>Fungi</taxon>
        <taxon>Dikarya</taxon>
        <taxon>Basidiomycota</taxon>
        <taxon>Agaricomycotina</taxon>
        <taxon>Agaricomycetes</taxon>
        <taxon>Agaricomycetidae</taxon>
        <taxon>Agaricales</taxon>
        <taxon>Agaricineae</taxon>
        <taxon>Hydnangiaceae</taxon>
        <taxon>Laccaria</taxon>
    </lineage>
</organism>
<reference evidence="5 6" key="1">
    <citation type="submission" date="2014-04" db="EMBL/GenBank/DDBJ databases">
        <authorList>
            <consortium name="DOE Joint Genome Institute"/>
            <person name="Kuo A."/>
            <person name="Kohler A."/>
            <person name="Nagy L.G."/>
            <person name="Floudas D."/>
            <person name="Copeland A."/>
            <person name="Barry K.W."/>
            <person name="Cichocki N."/>
            <person name="Veneault-Fourrey C."/>
            <person name="LaButti K."/>
            <person name="Lindquist E.A."/>
            <person name="Lipzen A."/>
            <person name="Lundell T."/>
            <person name="Morin E."/>
            <person name="Murat C."/>
            <person name="Sun H."/>
            <person name="Tunlid A."/>
            <person name="Henrissat B."/>
            <person name="Grigoriev I.V."/>
            <person name="Hibbett D.S."/>
            <person name="Martin F."/>
            <person name="Nordberg H.P."/>
            <person name="Cantor M.N."/>
            <person name="Hua S.X."/>
        </authorList>
    </citation>
    <scope>NUCLEOTIDE SEQUENCE [LARGE SCALE GENOMIC DNA]</scope>
    <source>
        <strain evidence="5 6">LaAM-08-1</strain>
    </source>
</reference>
<sequence>MPTTSIQTSLHSHNDNSYVDNSTHFSQVNNRTVRKDARGFEILASKAVVTALYNSSERGSAAACLPRTRQDVLNRVYTWADSRSDSTVCLLYGPLGSGKTTLATTLAEKYDRENRLAGTFFFSGDPSHDPERRSLDRIVPTIAYQNSLSHPIIKKKTQFHSLLVGPFRRYRLNRAFTRSFLKVWAALSFAQVFFEVSITLIFEIIFPPSTDHREAICFIFMVLTAASAVAALPTIQMAIQTHREAFLYPPPMIVVIDAINECHGPLQMFIKILADKYCESPPPIRFFVTSRPEEEVLGELKCYPKRVYSLNLTDFPAHKDIKLFFEEELNILKTKHLIYHGSGKLEDWPSPQDFDLLVRKSEGLFVYASSLLNFVDDCNNWGDLQSRLRRALHQHDGLDNFFRQVLRDAPEFYNPEFRRLLGAMCFLYDELSLGSVVVLLRLHSAANARRLLRGCRSILQVPQTDQENITFFHSSLRHFLTDRNRSHKFNFDRNNYWMDPTTQHLSLFYDCIQLIVTESQNGSIKIEPDRVNYFELSTRYAWENWHRHLFDIQLTCRDIIELTKASFGERYEGLFLSFLDRLGDGTLNWPITWAFGSQPVTWQGLEHQLLSLEDADAELSHRIQRIRTSLETLRFHTMFPGAHKFDIKKCGPNEIWAPDCSVEDIYSIGVVIDAGTEPEGLDPHLDTGKWKEFLSKANTLGAKKNTV</sequence>
<keyword evidence="3" id="KW-1133">Transmembrane helix</keyword>
<keyword evidence="3" id="KW-0812">Transmembrane</keyword>
<feature type="transmembrane region" description="Helical" evidence="3">
    <location>
        <begin position="218"/>
        <end position="239"/>
    </location>
</feature>
<dbReference type="InterPro" id="IPR056884">
    <property type="entry name" value="NPHP3-like_N"/>
</dbReference>
<accession>A0A0C9WKR4</accession>
<evidence type="ECO:0000256" key="1">
    <source>
        <dbReference type="ARBA" id="ARBA00022737"/>
    </source>
</evidence>
<dbReference type="PANTHER" id="PTHR10039:SF14">
    <property type="entry name" value="NACHT DOMAIN-CONTAINING PROTEIN"/>
    <property type="match status" value="1"/>
</dbReference>
<dbReference type="SUPFAM" id="SSF52540">
    <property type="entry name" value="P-loop containing nucleoside triphosphate hydrolases"/>
    <property type="match status" value="2"/>
</dbReference>
<dbReference type="Proteomes" id="UP000054477">
    <property type="component" value="Unassembled WGS sequence"/>
</dbReference>
<dbReference type="OrthoDB" id="4760524at2759"/>
<evidence type="ECO:0000313" key="5">
    <source>
        <dbReference type="EMBL" id="KIJ96564.1"/>
    </source>
</evidence>
<dbReference type="AlphaFoldDB" id="A0A0C9WKR4"/>
<dbReference type="EMBL" id="KN838717">
    <property type="protein sequence ID" value="KIJ96564.1"/>
    <property type="molecule type" value="Genomic_DNA"/>
</dbReference>
<evidence type="ECO:0000256" key="2">
    <source>
        <dbReference type="SAM" id="MobiDB-lite"/>
    </source>
</evidence>